<feature type="region of interest" description="Disordered" evidence="3">
    <location>
        <begin position="1726"/>
        <end position="1778"/>
    </location>
</feature>
<dbReference type="EMBL" id="JAVRBK010000003">
    <property type="protein sequence ID" value="KAK5646681.1"/>
    <property type="molecule type" value="Genomic_DNA"/>
</dbReference>
<feature type="domain" description="ELYS-like" evidence="4">
    <location>
        <begin position="761"/>
        <end position="989"/>
    </location>
</feature>
<protein>
    <recommendedName>
        <fullName evidence="8">Protein ELYS</fullName>
    </recommendedName>
</protein>
<dbReference type="PANTHER" id="PTHR21583">
    <property type="entry name" value="ELYS PROTEIN"/>
    <property type="match status" value="1"/>
</dbReference>
<feature type="domain" description="ELYS beta-propeller" evidence="5">
    <location>
        <begin position="50"/>
        <end position="516"/>
    </location>
</feature>
<evidence type="ECO:0000259" key="5">
    <source>
        <dbReference type="Pfam" id="PF16687"/>
    </source>
</evidence>
<feature type="compositionally biased region" description="Low complexity" evidence="3">
    <location>
        <begin position="1273"/>
        <end position="1285"/>
    </location>
</feature>
<dbReference type="InterPro" id="IPR052620">
    <property type="entry name" value="ELYS/MEL-28_NucAsmblyFactor"/>
</dbReference>
<sequence>MSYNLNCDSYSILKVISLPTLSPSTVIPDNEKENKPFFDERTIGGILQDSNYVWKANGSQFNLFDSKLGIKISSWNFGGANLPQSSKITCVTELQRTTHKRSFLVIGLENGSRGQICVFDFIGSKVLKCIDLDHMITSVCVIDRRCHISLLAEALDAFDGVVAVGTSNGNVYLLDICQRECEEVLQNVAYTNDEINISEVEILYPLEIRSVDVDNYRGSINTRHLCLHLNAITDNVEHFVLKGPKGANRLFVNKEEVTVSAIHYCPQLGSLLVGYNFGAWQLWNFANLELVYTSPVYEENIPVSHFAVQEPCDDPRAFCYVWVVYSNVQPYQRGIPIAVLYSLNYERKSVHSGYGVLYQNLTSCSVRFQITPTINKENGTETDQIGASCLHLQVVNKSIPKHSLNTQDEVITICFIVWNSCDIRNPEECKTYLNSFDLNQWYKEQMPSTLHLNNVESFTSCVCLTDILNKYNNHNTSAILDVQIDEEGLHQFLGSQKLEEHYYPSSLAFKIMSLSDNAVTIFNNKGNQRAMMTSLEALGPHVLLRPTDTFTTAVNMGLTPLFVDIPTKVTSLNDQREFLLSTALEQQMLGWLCRCMSTWSSGACDTDGCNLNFLLKWAWQRAQTLKESADKLAVSLFDYSGLVLDENTQTVLHHCLKQLRNLSMLFKFVIRKYLGFVLNPDVVLIQSEYLEIAFVYLEVLHWFQNVGLLPECSLSNYPKTDEFNRIFAPYPVEDLLKFYIKRRNDLRKCCMEKFASKESLLFIDNLIDIECGGHHLQKQWEDDGGSGIYPPPSLQALLRTYVVENVDISFKHHVVAYFLLDLVMALKDNRYQPTITHLIKFPSVFHLNPSSIKIIHSFWQLDHGNFEEGITQLLDPMIATNDLKVWHHRLVLRALLAQEQYNFALLYLQARRPAVTDINDLCTIISLYIANNMIDEAFHFQRQHHNTDVSLKLLQHFYRECDKIGNIESILFLPLWPEEEEAFMKYLTDVNHSQYNYIQILYYTQRSRYIDAMKVNDSTNIIQFQNKGLNGKQLITVKDRIMNHLECISNPLSKTIIDEWKKIELNTGKETSNSTPFSVFVHNSEERVKYKSLIEAALVKSKEIWNNPTLNQKGTKSNANIEDIPFLSKLKAVLPQPKVLSPMIYPKLRDVYSEDEGEPPAKKFKLSSRLNIPLQDTSKRHSETLYNKLSVTLSTPIVKRKLQRASTSTQETPQSILKNQICTLPTLSETVVEESSDTPAATTDEIMRHSSLRLTPRRPLTRSSKSEVRFSLTRRTSNSSEISTSSEEECRIIEETAIVHSTLHGSDETTTSKIVNIDNVPKKLTTISDSRKRSYDEITNVESTHAPDSLKTPRSRRSYKEQVADSVRSSPRLSRTKELFKDVEAKLNESSAEEAEMNSVEEEIHAEDTSKNIPVPQSTRTLRSRRSYKEPLPKSSSRKTKTVRNNLKESRTSLCREVLENNTFNKMVESTISTTSAIEQESSINAVNVFSSKTNEERATSNIPESSAVSQYDEINEFEEMEVSDIENDGLVVTEVDVHASDDLKDYLDNIVETDRNLVSKNDSVDNRNEHDIKKDGCETEKCKQVSVEEVEILEVTSTVEPDTYTDQNDFNIYDDLHDEIYKSADPDMNVFDTPSEVNEAVCASDNVAVVDLDQSDVFTVSVGENYSEEPVSSSQVVLDDTVLETVPTEIQGECEYESKHSSPVSHNEVIVISSDSSIEIRKIESDSSMDENTYSSKNNSSADNVTTLSEDSKSAHSSQSNMGNSDASLNSNEDELNSSSDIIEENFRDNVSEVSDVEILVTKSKLDESDEIDDRKCTDTTELTEVITKCDSTVSSIKLNIDQSQALLIEHESDADPCSVSQEIQDSIASITDVNAVCENSESANSAVIVRDKQTNASDTLSTTTNIVDTNMNQDRNIISSESPKASPSKLDGSNASEANETYVSDILDKTVKNPNLEYVDKSSFWATPAASSFIDKGERDSDIVGNLVQSNQYEVSENTSIVFDDIFSPLTEKQSTPVIRAKRPPSLQFFDTPEEMDIRKFALTRNISMSEPNVSSEFLTCDTPVEDKRRIIPARRKRSSSYNTLPTIPITTISNDSLACSSTMPETSTEEQTVPARRKRSSSFSTLNTSSVKRQLRARSVDVEIPLTEKTKSTGSTKSRTSKNSDKLNLKSNGRIKKSNSTSTVEQTNVEDYSSSRRLTRRQAKMLEKIIGEKTDLTRSEVKDTKSKEYMDSTNSDGESSQESKILDSSISFRLRSKSSLSDTSDIHSNFRKQRPNESSTSLSVISEEIGSSATDTKIVPRKLRKTRLNSKDSDSSVISEAHSEMEIKKPGKITRRSRSVTDEIERPNLRRSKRNIQNSTLPKIAEEPSIEGSSKTKKQRSKK</sequence>
<dbReference type="PANTHER" id="PTHR21583:SF8">
    <property type="entry name" value="PROTEIN ELYS"/>
    <property type="match status" value="1"/>
</dbReference>
<feature type="region of interest" description="Disordered" evidence="3">
    <location>
        <begin position="2220"/>
        <end position="2288"/>
    </location>
</feature>
<reference evidence="6 7" key="1">
    <citation type="journal article" date="2024" name="Insects">
        <title>An Improved Chromosome-Level Genome Assembly of the Firefly Pyrocoelia pectoralis.</title>
        <authorList>
            <person name="Fu X."/>
            <person name="Meyer-Rochow V.B."/>
            <person name="Ballantyne L."/>
            <person name="Zhu X."/>
        </authorList>
    </citation>
    <scope>NUCLEOTIDE SEQUENCE [LARGE SCALE GENOMIC DNA]</scope>
    <source>
        <strain evidence="6">XCY_ONT2</strain>
    </source>
</reference>
<feature type="compositionally biased region" description="Polar residues" evidence="3">
    <location>
        <begin position="1731"/>
        <end position="1768"/>
    </location>
</feature>
<feature type="compositionally biased region" description="Low complexity" evidence="3">
    <location>
        <begin position="2251"/>
        <end position="2264"/>
    </location>
</feature>
<feature type="region of interest" description="Disordered" evidence="3">
    <location>
        <begin position="2100"/>
        <end position="2200"/>
    </location>
</feature>
<dbReference type="GO" id="GO:0005634">
    <property type="term" value="C:nucleus"/>
    <property type="evidence" value="ECO:0007669"/>
    <property type="project" value="UniProtKB-SubCell"/>
</dbReference>
<feature type="compositionally biased region" description="Low complexity" evidence="3">
    <location>
        <begin position="2124"/>
        <end position="2133"/>
    </location>
</feature>
<feature type="compositionally biased region" description="Basic and acidic residues" evidence="3">
    <location>
        <begin position="2220"/>
        <end position="2233"/>
    </location>
</feature>
<evidence type="ECO:0000256" key="3">
    <source>
        <dbReference type="SAM" id="MobiDB-lite"/>
    </source>
</evidence>
<dbReference type="InterPro" id="IPR032040">
    <property type="entry name" value="ELYS-bb"/>
</dbReference>
<feature type="region of interest" description="Disordered" evidence="3">
    <location>
        <begin position="1260"/>
        <end position="1288"/>
    </location>
</feature>
<feature type="compositionally biased region" description="Polar residues" evidence="3">
    <location>
        <begin position="2279"/>
        <end position="2288"/>
    </location>
</feature>
<accession>A0AAN7VKE9</accession>
<feature type="region of interest" description="Disordered" evidence="3">
    <location>
        <begin position="1387"/>
        <end position="1448"/>
    </location>
</feature>
<feature type="region of interest" description="Disordered" evidence="3">
    <location>
        <begin position="2307"/>
        <end position="2386"/>
    </location>
</feature>
<gene>
    <name evidence="6" type="ORF">RI129_005145</name>
</gene>
<dbReference type="Pfam" id="PF16687">
    <property type="entry name" value="ELYS-bb"/>
    <property type="match status" value="1"/>
</dbReference>
<dbReference type="Pfam" id="PF13934">
    <property type="entry name" value="ELYS"/>
    <property type="match status" value="1"/>
</dbReference>
<evidence type="ECO:0000256" key="2">
    <source>
        <dbReference type="ARBA" id="ARBA00023242"/>
    </source>
</evidence>
<evidence type="ECO:0000259" key="4">
    <source>
        <dbReference type="Pfam" id="PF13934"/>
    </source>
</evidence>
<feature type="compositionally biased region" description="Basic and acidic residues" evidence="3">
    <location>
        <begin position="2141"/>
        <end position="2154"/>
    </location>
</feature>
<feature type="compositionally biased region" description="Polar residues" evidence="3">
    <location>
        <begin position="1411"/>
        <end position="1421"/>
    </location>
</feature>
<keyword evidence="7" id="KW-1185">Reference proteome</keyword>
<organism evidence="6 7">
    <name type="scientific">Pyrocoelia pectoralis</name>
    <dbReference type="NCBI Taxonomy" id="417401"/>
    <lineage>
        <taxon>Eukaryota</taxon>
        <taxon>Metazoa</taxon>
        <taxon>Ecdysozoa</taxon>
        <taxon>Arthropoda</taxon>
        <taxon>Hexapoda</taxon>
        <taxon>Insecta</taxon>
        <taxon>Pterygota</taxon>
        <taxon>Neoptera</taxon>
        <taxon>Endopterygota</taxon>
        <taxon>Coleoptera</taxon>
        <taxon>Polyphaga</taxon>
        <taxon>Elateriformia</taxon>
        <taxon>Elateroidea</taxon>
        <taxon>Lampyridae</taxon>
        <taxon>Lampyrinae</taxon>
        <taxon>Pyrocoelia</taxon>
    </lineage>
</organism>
<proteinExistence type="predicted"/>
<dbReference type="InterPro" id="IPR025151">
    <property type="entry name" value="ELYS_dom"/>
</dbReference>
<keyword evidence="2" id="KW-0539">Nucleus</keyword>
<feature type="compositionally biased region" description="Polar residues" evidence="3">
    <location>
        <begin position="2181"/>
        <end position="2199"/>
    </location>
</feature>
<feature type="compositionally biased region" description="Acidic residues" evidence="3">
    <location>
        <begin position="1391"/>
        <end position="1401"/>
    </location>
</feature>
<evidence type="ECO:0008006" key="8">
    <source>
        <dbReference type="Google" id="ProtNLM"/>
    </source>
</evidence>
<feature type="region of interest" description="Disordered" evidence="3">
    <location>
        <begin position="1330"/>
        <end position="1372"/>
    </location>
</feature>
<feature type="compositionally biased region" description="Basic and acidic residues" evidence="3">
    <location>
        <begin position="2342"/>
        <end position="2351"/>
    </location>
</feature>
<comment type="subcellular location">
    <subcellularLocation>
        <location evidence="1">Nucleus</location>
    </subcellularLocation>
</comment>
<evidence type="ECO:0000313" key="6">
    <source>
        <dbReference type="EMBL" id="KAK5646681.1"/>
    </source>
</evidence>
<comment type="caution">
    <text evidence="6">The sequence shown here is derived from an EMBL/GenBank/DDBJ whole genome shotgun (WGS) entry which is preliminary data.</text>
</comment>
<name>A0AAN7VKE9_9COLE</name>
<feature type="compositionally biased region" description="Polar residues" evidence="3">
    <location>
        <begin position="2234"/>
        <end position="2246"/>
    </location>
</feature>
<feature type="compositionally biased region" description="Polar residues" evidence="3">
    <location>
        <begin position="2100"/>
        <end position="2114"/>
    </location>
</feature>
<feature type="region of interest" description="Disordered" evidence="3">
    <location>
        <begin position="1915"/>
        <end position="1939"/>
    </location>
</feature>
<dbReference type="SUPFAM" id="SSF50978">
    <property type="entry name" value="WD40 repeat-like"/>
    <property type="match status" value="1"/>
</dbReference>
<dbReference type="Proteomes" id="UP001329430">
    <property type="component" value="Chromosome 3"/>
</dbReference>
<evidence type="ECO:0000313" key="7">
    <source>
        <dbReference type="Proteomes" id="UP001329430"/>
    </source>
</evidence>
<evidence type="ECO:0000256" key="1">
    <source>
        <dbReference type="ARBA" id="ARBA00004123"/>
    </source>
</evidence>
<dbReference type="InterPro" id="IPR036322">
    <property type="entry name" value="WD40_repeat_dom_sf"/>
</dbReference>